<reference evidence="4 5" key="1">
    <citation type="submission" date="2018-06" db="EMBL/GenBank/DDBJ databases">
        <authorList>
            <consortium name="Pathogen Informatics"/>
            <person name="Doyle S."/>
        </authorList>
    </citation>
    <scope>NUCLEOTIDE SEQUENCE [LARGE SCALE GENOMIC DNA]</scope>
    <source>
        <strain evidence="4 5">NCTC10672</strain>
    </source>
</reference>
<dbReference type="Proteomes" id="UP000254186">
    <property type="component" value="Unassembled WGS sequence"/>
</dbReference>
<dbReference type="AlphaFoldDB" id="A0A377JK89"/>
<dbReference type="EMBL" id="UGHY01000002">
    <property type="protein sequence ID" value="STP06169.1"/>
    <property type="molecule type" value="Genomic_DNA"/>
</dbReference>
<feature type="signal peptide" evidence="2">
    <location>
        <begin position="1"/>
        <end position="21"/>
    </location>
</feature>
<keyword evidence="2" id="KW-0472">Membrane</keyword>
<dbReference type="PANTHER" id="PTHR30203">
    <property type="entry name" value="OUTER MEMBRANE CATION EFFLUX PROTEIN"/>
    <property type="match status" value="1"/>
</dbReference>
<dbReference type="RefSeq" id="WP_115180752.1">
    <property type="nucleotide sequence ID" value="NZ_UGHY01000002.1"/>
</dbReference>
<accession>A0A377JK89</accession>
<dbReference type="Gene3D" id="1.20.1600.10">
    <property type="entry name" value="Outer membrane efflux proteins (OEP)"/>
    <property type="match status" value="1"/>
</dbReference>
<keyword evidence="2" id="KW-0812">Transmembrane</keyword>
<comment type="similarity">
    <text evidence="1 2">Belongs to the outer membrane factor (OMF) (TC 1.B.17) family.</text>
</comment>
<keyword evidence="3" id="KW-0175">Coiled coil</keyword>
<proteinExistence type="inferred from homology"/>
<evidence type="ECO:0000256" key="2">
    <source>
        <dbReference type="RuleBase" id="RU362097"/>
    </source>
</evidence>
<protein>
    <submittedName>
        <fullName evidence="4">Outer membrane efflux protein</fullName>
    </submittedName>
</protein>
<dbReference type="NCBIfam" id="TIGR01845">
    <property type="entry name" value="outer_NodT"/>
    <property type="match status" value="1"/>
</dbReference>
<dbReference type="NCBIfam" id="NF047721">
    <property type="entry name" value="ToxDrgExpTdeA"/>
    <property type="match status" value="1"/>
</dbReference>
<keyword evidence="2" id="KW-0449">Lipoprotein</keyword>
<dbReference type="Pfam" id="PF02321">
    <property type="entry name" value="OEP"/>
    <property type="match status" value="2"/>
</dbReference>
<feature type="chain" id="PRO_5016481020" evidence="2">
    <location>
        <begin position="22"/>
        <end position="455"/>
    </location>
</feature>
<evidence type="ECO:0000256" key="3">
    <source>
        <dbReference type="SAM" id="Coils"/>
    </source>
</evidence>
<gene>
    <name evidence="4" type="primary">cusC</name>
    <name evidence="4" type="ORF">NCTC10672_02189</name>
</gene>
<dbReference type="PROSITE" id="PS51257">
    <property type="entry name" value="PROKAR_LIPOPROTEIN"/>
    <property type="match status" value="1"/>
</dbReference>
<name>A0A377JK89_HAEPA</name>
<dbReference type="PANTHER" id="PTHR30203:SF32">
    <property type="entry name" value="CATION EFFLUX SYSTEM PROTEIN CUSC"/>
    <property type="match status" value="1"/>
</dbReference>
<organism evidence="4 5">
    <name type="scientific">Haemophilus parainfluenzae</name>
    <dbReference type="NCBI Taxonomy" id="729"/>
    <lineage>
        <taxon>Bacteria</taxon>
        <taxon>Pseudomonadati</taxon>
        <taxon>Pseudomonadota</taxon>
        <taxon>Gammaproteobacteria</taxon>
        <taxon>Pasteurellales</taxon>
        <taxon>Pasteurellaceae</taxon>
        <taxon>Haemophilus</taxon>
    </lineage>
</organism>
<feature type="coiled-coil region" evidence="3">
    <location>
        <begin position="210"/>
        <end position="244"/>
    </location>
</feature>
<dbReference type="GO" id="GO:0015562">
    <property type="term" value="F:efflux transmembrane transporter activity"/>
    <property type="evidence" value="ECO:0007669"/>
    <property type="project" value="InterPro"/>
</dbReference>
<evidence type="ECO:0000313" key="5">
    <source>
        <dbReference type="Proteomes" id="UP000254186"/>
    </source>
</evidence>
<evidence type="ECO:0000256" key="1">
    <source>
        <dbReference type="ARBA" id="ARBA00007613"/>
    </source>
</evidence>
<dbReference type="GO" id="GO:0016020">
    <property type="term" value="C:membrane"/>
    <property type="evidence" value="ECO:0007669"/>
    <property type="project" value="InterPro"/>
</dbReference>
<keyword evidence="2" id="KW-0732">Signal</keyword>
<sequence>MLKMKKLTLAIAMATALAGCANIGDSYKASQQDYQNYAEITKQFNVKENWWALYNDSQLNRVVEQALVNNKDLAKASVAVNRALYNANLAGANLIPAFSGSTQSSAGKNLKTGGNSTISHKGALNVSYTLDLWQRLADTADAAEWSHKATAEDLEATKLSLINSVVTTYYQIAYLNDAISTTEETIKYYNDISSIIQRRLSQGVADSASVDQAQQAVLNARNNLINYQTQRKTAEQTLRNLLNLKPEEALNINFPHILNVKNVGVNLNVPVSVIANRPDVKGYQYRLSSAFKNAKATEKGWFPEVTLGGSLTSSGTKVGNALHNPVGTGLIGISLPFLNWNTVKWNVKISEADYETARLNYEQSITKALNDVDTNYFAYTQAQSAFANLQKTHSYNQRITKYYRDRYNAGVSELREWLAAANTEKSSQLSILNAKYNIIQAENAVYSSMAGYYSR</sequence>
<dbReference type="SUPFAM" id="SSF56954">
    <property type="entry name" value="Outer membrane efflux proteins (OEP)"/>
    <property type="match status" value="1"/>
</dbReference>
<dbReference type="InterPro" id="IPR003423">
    <property type="entry name" value="OMP_efflux"/>
</dbReference>
<evidence type="ECO:0000313" key="4">
    <source>
        <dbReference type="EMBL" id="STP06169.1"/>
    </source>
</evidence>
<dbReference type="Gene3D" id="2.20.200.10">
    <property type="entry name" value="Outer membrane efflux proteins (OEP)"/>
    <property type="match status" value="1"/>
</dbReference>
<dbReference type="InterPro" id="IPR010131">
    <property type="entry name" value="MdtP/NodT-like"/>
</dbReference>